<evidence type="ECO:0000259" key="9">
    <source>
        <dbReference type="PROSITE" id="PS50825"/>
    </source>
</evidence>
<dbReference type="InterPro" id="IPR008929">
    <property type="entry name" value="Chondroitin_lyas"/>
</dbReference>
<dbReference type="InterPro" id="IPR003410">
    <property type="entry name" value="HYR_dom"/>
</dbReference>
<evidence type="ECO:0000256" key="7">
    <source>
        <dbReference type="ARBA" id="ARBA00023239"/>
    </source>
</evidence>
<gene>
    <name evidence="10" type="ORF">FEM21_12880</name>
</gene>
<dbReference type="GO" id="GO:0005975">
    <property type="term" value="P:carbohydrate metabolic process"/>
    <property type="evidence" value="ECO:0007669"/>
    <property type="project" value="InterPro"/>
</dbReference>
<keyword evidence="4 8" id="KW-0732">Signal</keyword>
<dbReference type="InterPro" id="IPR026444">
    <property type="entry name" value="Secre_tail"/>
</dbReference>
<evidence type="ECO:0000313" key="10">
    <source>
        <dbReference type="EMBL" id="KDN55686.1"/>
    </source>
</evidence>
<dbReference type="EMBL" id="JNCA01000011">
    <property type="protein sequence ID" value="KDN55686.1"/>
    <property type="molecule type" value="Genomic_DNA"/>
</dbReference>
<dbReference type="SUPFAM" id="SSF49299">
    <property type="entry name" value="PKD domain"/>
    <property type="match status" value="1"/>
</dbReference>
<dbReference type="PANTHER" id="PTHR37322:SF3">
    <property type="entry name" value="CHONDROITIN SULFATE ABC EXOLYASE"/>
    <property type="match status" value="1"/>
</dbReference>
<evidence type="ECO:0000256" key="6">
    <source>
        <dbReference type="ARBA" id="ARBA00022837"/>
    </source>
</evidence>
<dbReference type="InterPro" id="IPR039174">
    <property type="entry name" value="Chondroitin_ABC_lyase"/>
</dbReference>
<evidence type="ECO:0000256" key="2">
    <source>
        <dbReference type="ARBA" id="ARBA00006699"/>
    </source>
</evidence>
<reference evidence="10 11" key="1">
    <citation type="submission" date="2014-05" db="EMBL/GenBank/DDBJ databases">
        <title>Genome Sequence of Flavobacterium sp. EM1321.</title>
        <authorList>
            <person name="Shin S.-K."/>
            <person name="Yi H."/>
        </authorList>
    </citation>
    <scope>NUCLEOTIDE SEQUENCE [LARGE SCALE GENOMIC DNA]</scope>
    <source>
        <strain evidence="10 11">EM1321</strain>
    </source>
</reference>
<name>A0A066WP80_9FLAO</name>
<dbReference type="GO" id="GO:0005576">
    <property type="term" value="C:extracellular region"/>
    <property type="evidence" value="ECO:0007669"/>
    <property type="project" value="InterPro"/>
</dbReference>
<dbReference type="InterPro" id="IPR011013">
    <property type="entry name" value="Gal_mutarotase_sf_dom"/>
</dbReference>
<dbReference type="NCBIfam" id="TIGR04183">
    <property type="entry name" value="Por_Secre_tail"/>
    <property type="match status" value="1"/>
</dbReference>
<dbReference type="CDD" id="cd00146">
    <property type="entry name" value="PKD"/>
    <property type="match status" value="1"/>
</dbReference>
<comment type="caution">
    <text evidence="10">The sequence shown here is derived from an EMBL/GenBank/DDBJ whole genome shotgun (WGS) entry which is preliminary data.</text>
</comment>
<protein>
    <recommendedName>
        <fullName evidence="9">HYR domain-containing protein</fullName>
    </recommendedName>
</protein>
<dbReference type="SUPFAM" id="SSF48230">
    <property type="entry name" value="Chondroitin AC/alginate lyase"/>
    <property type="match status" value="1"/>
</dbReference>
<feature type="domain" description="HYR" evidence="9">
    <location>
        <begin position="1176"/>
        <end position="1255"/>
    </location>
</feature>
<feature type="chain" id="PRO_5001629273" description="HYR domain-containing protein" evidence="8">
    <location>
        <begin position="20"/>
        <end position="1568"/>
    </location>
</feature>
<evidence type="ECO:0000256" key="5">
    <source>
        <dbReference type="ARBA" id="ARBA00022737"/>
    </source>
</evidence>
<accession>A0A066WP80</accession>
<dbReference type="Proteomes" id="UP000027064">
    <property type="component" value="Unassembled WGS sequence"/>
</dbReference>
<keyword evidence="7" id="KW-0456">Lyase</keyword>
<dbReference type="Pfam" id="PF02278">
    <property type="entry name" value="Lyase_8"/>
    <property type="match status" value="1"/>
</dbReference>
<dbReference type="PANTHER" id="PTHR37322">
    <property type="match status" value="1"/>
</dbReference>
<dbReference type="Pfam" id="PF09093">
    <property type="entry name" value="Lyase_catalyt"/>
    <property type="match status" value="1"/>
</dbReference>
<dbReference type="GO" id="GO:0016837">
    <property type="term" value="F:carbon-oxygen lyase activity, acting on polysaccharides"/>
    <property type="evidence" value="ECO:0007669"/>
    <property type="project" value="UniProtKB-ARBA"/>
</dbReference>
<dbReference type="Gene3D" id="2.70.98.10">
    <property type="match status" value="1"/>
</dbReference>
<feature type="signal peptide" evidence="8">
    <location>
        <begin position="1"/>
        <end position="19"/>
    </location>
</feature>
<dbReference type="Pfam" id="PF18962">
    <property type="entry name" value="Por_Secre_tail"/>
    <property type="match status" value="1"/>
</dbReference>
<dbReference type="InterPro" id="IPR011071">
    <property type="entry name" value="Lyase_8-like_C"/>
</dbReference>
<evidence type="ECO:0000313" key="11">
    <source>
        <dbReference type="Proteomes" id="UP000027064"/>
    </source>
</evidence>
<dbReference type="PATRIC" id="fig|1492738.3.peg.1281"/>
<dbReference type="InterPro" id="IPR035986">
    <property type="entry name" value="PKD_dom_sf"/>
</dbReference>
<sequence length="1568" mass="168233">MKKHLLVLYCVFALLEAKAQNSSWMYDFGNAAIAPYTSTTYSSTYLPAAMSGGGNAGVRASSATEGAIELTTAGVAAGTGAELKMTGGTTTTGAKFGLAPFTGTTTATFECKINISSGTNGRFLLYFGNGSNFTSGNGINVSQTFAALRLTPTSSAVNLDWLSSGTSPNYTTTGLSQTTINKNQAYTLKFFMNNGTINTSYTNNSVVYNLAAGTFDIWLDNTKILTNADPNGTLPQGTVINGMNLLNIGVGTSAPVVYLDDITYSNFLAQNTTNQSAINNLSTKYRDWLTGENVDYSKSQIIERYNRFLSSGLGAMDLSSYDFINPGPIWDFNITANQNAYATLVEQKLIRLVFLYQIKGPSSNPNPNYHSPAVKENILKIFNYLKAKGVNPNADFAYEEHSSSEMVATSANGIALRSSAYATSIFLMKEELVAAGEFANHLGALNGLTFFISPEYPYFNFTYPGYNADVVRSSIQQRLCYVLAQDENNNTRADNMDFLKRFIDNALQISNGWAEFIKPDFITFHHQGAYSNSYGIDALHQASILNLILKNTDFELNTTAQSNLKNAVMAYRKFCNDFEMPTALAGRFPGNTDAFNDLRPALAYLYQADPISNNDAGQEFMRLWNLLPSANTSLQRANTVSINLVNTLGGMQDMTQILNANITPAVKLQQGHFTFPYAGLNIHKHNGWQVSTKGTSKHIWHFENGDNENIYGRYFSAGAMEILTQGNPVNRLANGLTETGWDWSHLAGTTVAYLPLTSLPTKMRLYSGRQFLAHASLGDNGVFSMDYKDANATTNMVALKTNFFFGDKILCLGSNIKDVNGTNPIHTTLFQTALPTTTTPTYVNGNAVTGTAYNFTQTGGAVWTTDAVGNGYVVEATTSSNNNIITIQRAEQTSQNSTGLIPGTGNFATAYINHGTAPASSSYRYAVVIQGGQTGTSELANNFSNYFNVLQQNSLAHVAKHVPDSVYAYSIFNPASTFSFDVVKSVDKPAVVMTQQTEAGSKLKISLTNPLGLLAPEENYNYRTITNDPSIYHRVSPIDVVTVTLDGKWLLSSPANNVTATISGDNTYISFSTENGLTVETELVKALVNINNKKNDTTINTNPGVCTYTVQANEFDVNATGNCGTSSLSYTLSGATVATGNGSLANQILNKGVTTVTWTAINDCISTTSSFTITVIDTEKPVLAVPTTITVNNDPNQCGAVVSLTPPTVTDNCTVTSITNDAPSLFPPGNTTVTWTATDDSNNIVTTTQIVTVTDIEAPTVNSTTSVSFCNDPSGNYNIPAAIATDNCTIENSTYQITGATTRSGNGLDASGSFNVGTSTIEWTVIDTTGNTSTGTTAVTINSLISANIPDVYAVNPGGNVNTIYLGYGPSSVTLSATATNGTPPYNYSWSNGATTSSTIVNPSTPGIHNYSVTITDAMGCSFTTTKQITVIDVQCGNGKVKICHNTNSLCISKNAVSSHIAHGCSLGSCENKTTLNNQKIINGKQQINEFIVTVAPTLSETEFKINVTGNAVETISVSVFDISGRRVKFLEANPGKTITVGNNLTKGIYLVEITQGKNKQTVKLIKQ</sequence>
<comment type="subunit">
    <text evidence="3">Monomer.</text>
</comment>
<organism evidence="10 11">
    <name type="scientific">Flavobacterium seoulense</name>
    <dbReference type="NCBI Taxonomy" id="1492738"/>
    <lineage>
        <taxon>Bacteria</taxon>
        <taxon>Pseudomonadati</taxon>
        <taxon>Bacteroidota</taxon>
        <taxon>Flavobacteriia</taxon>
        <taxon>Flavobacteriales</taxon>
        <taxon>Flavobacteriaceae</taxon>
        <taxon>Flavobacterium</taxon>
    </lineage>
</organism>
<evidence type="ECO:0000256" key="3">
    <source>
        <dbReference type="ARBA" id="ARBA00011245"/>
    </source>
</evidence>
<dbReference type="RefSeq" id="WP_051627509.1">
    <property type="nucleotide sequence ID" value="NZ_JNCA01000011.1"/>
</dbReference>
<dbReference type="Pfam" id="PF02494">
    <property type="entry name" value="HYR"/>
    <property type="match status" value="1"/>
</dbReference>
<dbReference type="GO" id="GO:0006027">
    <property type="term" value="P:glycosaminoglycan catabolic process"/>
    <property type="evidence" value="ECO:0007669"/>
    <property type="project" value="InterPro"/>
</dbReference>
<dbReference type="Gene3D" id="2.60.220.10">
    <property type="entry name" value="Polysaccharide lyase family 8-like, C-terminal"/>
    <property type="match status" value="1"/>
</dbReference>
<dbReference type="Gene3D" id="2.60.40.740">
    <property type="match status" value="1"/>
</dbReference>
<dbReference type="PROSITE" id="PS50825">
    <property type="entry name" value="HYR"/>
    <property type="match status" value="1"/>
</dbReference>
<keyword evidence="6" id="KW-0106">Calcium</keyword>
<dbReference type="STRING" id="1492738.FEM21_12880"/>
<proteinExistence type="inferred from homology"/>
<dbReference type="GO" id="GO:0030246">
    <property type="term" value="F:carbohydrate binding"/>
    <property type="evidence" value="ECO:0007669"/>
    <property type="project" value="InterPro"/>
</dbReference>
<dbReference type="InterPro" id="IPR015177">
    <property type="entry name" value="Lyase_catalyt"/>
</dbReference>
<dbReference type="InterPro" id="IPR014718">
    <property type="entry name" value="GH-type_carb-bd"/>
</dbReference>
<dbReference type="SUPFAM" id="SSF49863">
    <property type="entry name" value="Hyaluronate lyase-like, C-terminal domain"/>
    <property type="match status" value="1"/>
</dbReference>
<keyword evidence="11" id="KW-1185">Reference proteome</keyword>
<dbReference type="OrthoDB" id="6394136at2"/>
<keyword evidence="5" id="KW-0677">Repeat</keyword>
<comment type="similarity">
    <text evidence="2">Belongs to the polysaccharide lyase 8 family.</text>
</comment>
<dbReference type="SUPFAM" id="SSF74650">
    <property type="entry name" value="Galactose mutarotase-like"/>
    <property type="match status" value="1"/>
</dbReference>
<evidence type="ECO:0000256" key="8">
    <source>
        <dbReference type="SAM" id="SignalP"/>
    </source>
</evidence>
<dbReference type="InterPro" id="IPR003159">
    <property type="entry name" value="Lyase_8_central_dom"/>
</dbReference>
<evidence type="ECO:0000256" key="1">
    <source>
        <dbReference type="ARBA" id="ARBA00001913"/>
    </source>
</evidence>
<dbReference type="eggNOG" id="COG3210">
    <property type="taxonomic scope" value="Bacteria"/>
</dbReference>
<dbReference type="Gene3D" id="1.50.10.100">
    <property type="entry name" value="Chondroitin AC/alginate lyase"/>
    <property type="match status" value="1"/>
</dbReference>
<evidence type="ECO:0000256" key="4">
    <source>
        <dbReference type="ARBA" id="ARBA00022729"/>
    </source>
</evidence>
<comment type="cofactor">
    <cofactor evidence="1">
        <name>Ca(2+)</name>
        <dbReference type="ChEBI" id="CHEBI:29108"/>
    </cofactor>
</comment>